<dbReference type="InterPro" id="IPR022812">
    <property type="entry name" value="Dynamin"/>
</dbReference>
<dbReference type="GO" id="GO:0005739">
    <property type="term" value="C:mitochondrion"/>
    <property type="evidence" value="ECO:0007669"/>
    <property type="project" value="TreeGrafter"/>
</dbReference>
<dbReference type="PANTHER" id="PTHR11566">
    <property type="entry name" value="DYNAMIN"/>
    <property type="match status" value="1"/>
</dbReference>
<dbReference type="Proteomes" id="UP000485058">
    <property type="component" value="Unassembled WGS sequence"/>
</dbReference>
<dbReference type="Pfam" id="PF00350">
    <property type="entry name" value="Dynamin_N"/>
    <property type="match status" value="1"/>
</dbReference>
<feature type="domain" description="Dynamin GTPase" evidence="1">
    <location>
        <begin position="4"/>
        <end position="198"/>
    </location>
</feature>
<dbReference type="Gene3D" id="3.40.50.300">
    <property type="entry name" value="P-loop containing nucleotide triphosphate hydrolases"/>
    <property type="match status" value="1"/>
</dbReference>
<evidence type="ECO:0000313" key="2">
    <source>
        <dbReference type="EMBL" id="GFH23228.1"/>
    </source>
</evidence>
<gene>
    <name evidence="2" type="ORF">HaLaN_20813</name>
</gene>
<dbReference type="EMBL" id="BLLF01002221">
    <property type="protein sequence ID" value="GFH23228.1"/>
    <property type="molecule type" value="Genomic_DNA"/>
</dbReference>
<dbReference type="InterPro" id="IPR027417">
    <property type="entry name" value="P-loop_NTPase"/>
</dbReference>
<evidence type="ECO:0000313" key="3">
    <source>
        <dbReference type="Proteomes" id="UP000485058"/>
    </source>
</evidence>
<dbReference type="GO" id="GO:0003924">
    <property type="term" value="F:GTPase activity"/>
    <property type="evidence" value="ECO:0007669"/>
    <property type="project" value="InterPro"/>
</dbReference>
<dbReference type="PANTHER" id="PTHR11566:SF21">
    <property type="entry name" value="DYNAMIN RELATED PROTEIN 1, ISOFORM A"/>
    <property type="match status" value="1"/>
</dbReference>
<keyword evidence="3" id="KW-1185">Reference proteome</keyword>
<dbReference type="GO" id="GO:0048312">
    <property type="term" value="P:intracellular distribution of mitochondria"/>
    <property type="evidence" value="ECO:0007669"/>
    <property type="project" value="TreeGrafter"/>
</dbReference>
<proteinExistence type="predicted"/>
<dbReference type="GO" id="GO:0016020">
    <property type="term" value="C:membrane"/>
    <property type="evidence" value="ECO:0007669"/>
    <property type="project" value="TreeGrafter"/>
</dbReference>
<sequence>MSENATQWSCKVKIRYEWDDDNLETLSTVSWKDFGPPLFDKAAVGPVVQMAQRAVLNPSRSFDGFEDQASLVALAGPDELGFTRNVVVLEIQGADISLSLIDLPGIISSTEKEEDQRPQTIIVLAVHALSDIQNQVVYKMAREADPEQQRTLGVITKVDVIPPGSHNMWIRMMRGDLFPLDLGYYMVVNPNQVDLDQGTSHEHQAICGVATPGALCRCTPGMAGWSQGLSNLTAALSKQLVDRTTAELPHMRAKVEAALNTVQADLALLPPAVPELSRPGRLMTIMNELALDIHMIVTALEATGSIDSYSGCHSKLLDAFARSVEASRPSFCIAAEGVESHN</sequence>
<dbReference type="GO" id="GO:0005874">
    <property type="term" value="C:microtubule"/>
    <property type="evidence" value="ECO:0007669"/>
    <property type="project" value="TreeGrafter"/>
</dbReference>
<dbReference type="AlphaFoldDB" id="A0A699ZY68"/>
<dbReference type="InterPro" id="IPR001401">
    <property type="entry name" value="Dynamin_GTPase"/>
</dbReference>
<dbReference type="SUPFAM" id="SSF52540">
    <property type="entry name" value="P-loop containing nucleoside triphosphate hydrolases"/>
    <property type="match status" value="1"/>
</dbReference>
<reference evidence="2 3" key="1">
    <citation type="submission" date="2020-02" db="EMBL/GenBank/DDBJ databases">
        <title>Draft genome sequence of Haematococcus lacustris strain NIES-144.</title>
        <authorList>
            <person name="Morimoto D."/>
            <person name="Nakagawa S."/>
            <person name="Yoshida T."/>
            <person name="Sawayama S."/>
        </authorList>
    </citation>
    <scope>NUCLEOTIDE SEQUENCE [LARGE SCALE GENOMIC DNA]</scope>
    <source>
        <strain evidence="2 3">NIES-144</strain>
    </source>
</reference>
<feature type="non-terminal residue" evidence="2">
    <location>
        <position position="342"/>
    </location>
</feature>
<name>A0A699ZY68_HAELA</name>
<dbReference type="GO" id="GO:0008017">
    <property type="term" value="F:microtubule binding"/>
    <property type="evidence" value="ECO:0007669"/>
    <property type="project" value="TreeGrafter"/>
</dbReference>
<dbReference type="GO" id="GO:0000266">
    <property type="term" value="P:mitochondrial fission"/>
    <property type="evidence" value="ECO:0007669"/>
    <property type="project" value="TreeGrafter"/>
</dbReference>
<dbReference type="InterPro" id="IPR045063">
    <property type="entry name" value="Dynamin_N"/>
</dbReference>
<organism evidence="2 3">
    <name type="scientific">Haematococcus lacustris</name>
    <name type="common">Green alga</name>
    <name type="synonym">Haematococcus pluvialis</name>
    <dbReference type="NCBI Taxonomy" id="44745"/>
    <lineage>
        <taxon>Eukaryota</taxon>
        <taxon>Viridiplantae</taxon>
        <taxon>Chlorophyta</taxon>
        <taxon>core chlorophytes</taxon>
        <taxon>Chlorophyceae</taxon>
        <taxon>CS clade</taxon>
        <taxon>Chlamydomonadales</taxon>
        <taxon>Haematococcaceae</taxon>
        <taxon>Haematococcus</taxon>
    </lineage>
</organism>
<protein>
    <recommendedName>
        <fullName evidence="1">Dynamin GTPase domain-containing protein</fullName>
    </recommendedName>
</protein>
<evidence type="ECO:0000259" key="1">
    <source>
        <dbReference type="SMART" id="SM00053"/>
    </source>
</evidence>
<comment type="caution">
    <text evidence="2">The sequence shown here is derived from an EMBL/GenBank/DDBJ whole genome shotgun (WGS) entry which is preliminary data.</text>
</comment>
<dbReference type="SMART" id="SM00053">
    <property type="entry name" value="DYNc"/>
    <property type="match status" value="1"/>
</dbReference>
<dbReference type="GO" id="GO:0016559">
    <property type="term" value="P:peroxisome fission"/>
    <property type="evidence" value="ECO:0007669"/>
    <property type="project" value="TreeGrafter"/>
</dbReference>
<accession>A0A699ZY68</accession>
<dbReference type="GO" id="GO:0006897">
    <property type="term" value="P:endocytosis"/>
    <property type="evidence" value="ECO:0007669"/>
    <property type="project" value="TreeGrafter"/>
</dbReference>
<dbReference type="GO" id="GO:0005525">
    <property type="term" value="F:GTP binding"/>
    <property type="evidence" value="ECO:0007669"/>
    <property type="project" value="InterPro"/>
</dbReference>